<accession>A0ABQ8HLK1</accession>
<keyword evidence="4" id="KW-1185">Reference proteome</keyword>
<evidence type="ECO:0000313" key="3">
    <source>
        <dbReference type="EMBL" id="KAH7565233.1"/>
    </source>
</evidence>
<evidence type="ECO:0000256" key="2">
    <source>
        <dbReference type="ARBA" id="ARBA00023027"/>
    </source>
</evidence>
<evidence type="ECO:0000256" key="1">
    <source>
        <dbReference type="ARBA" id="ARBA00023002"/>
    </source>
</evidence>
<protein>
    <submittedName>
        <fullName evidence="3">Uncharacterized protein</fullName>
    </submittedName>
</protein>
<dbReference type="Proteomes" id="UP000827721">
    <property type="component" value="Unassembled WGS sequence"/>
</dbReference>
<name>A0ABQ8HLK1_9ROSI</name>
<keyword evidence="1" id="KW-0560">Oxidoreductase</keyword>
<comment type="caution">
    <text evidence="3">The sequence shown here is derived from an EMBL/GenBank/DDBJ whole genome shotgun (WGS) entry which is preliminary data.</text>
</comment>
<organism evidence="3 4">
    <name type="scientific">Xanthoceras sorbifolium</name>
    <dbReference type="NCBI Taxonomy" id="99658"/>
    <lineage>
        <taxon>Eukaryota</taxon>
        <taxon>Viridiplantae</taxon>
        <taxon>Streptophyta</taxon>
        <taxon>Embryophyta</taxon>
        <taxon>Tracheophyta</taxon>
        <taxon>Spermatophyta</taxon>
        <taxon>Magnoliopsida</taxon>
        <taxon>eudicotyledons</taxon>
        <taxon>Gunneridae</taxon>
        <taxon>Pentapetalae</taxon>
        <taxon>rosids</taxon>
        <taxon>malvids</taxon>
        <taxon>Sapindales</taxon>
        <taxon>Sapindaceae</taxon>
        <taxon>Xanthoceroideae</taxon>
        <taxon>Xanthoceras</taxon>
    </lineage>
</organism>
<dbReference type="EMBL" id="JAFEMO010000009">
    <property type="protein sequence ID" value="KAH7565233.1"/>
    <property type="molecule type" value="Genomic_DNA"/>
</dbReference>
<dbReference type="InterPro" id="IPR050223">
    <property type="entry name" value="D-isomer_2-hydroxyacid_DH"/>
</dbReference>
<reference evidence="3 4" key="1">
    <citation type="submission" date="2021-02" db="EMBL/GenBank/DDBJ databases">
        <title>Plant Genome Project.</title>
        <authorList>
            <person name="Zhang R.-G."/>
        </authorList>
    </citation>
    <scope>NUCLEOTIDE SEQUENCE [LARGE SCALE GENOMIC DNA]</scope>
    <source>
        <tissue evidence="3">Leaves</tissue>
    </source>
</reference>
<keyword evidence="2" id="KW-0520">NAD</keyword>
<dbReference type="Gene3D" id="3.40.50.720">
    <property type="entry name" value="NAD(P)-binding Rossmann-like Domain"/>
    <property type="match status" value="1"/>
</dbReference>
<proteinExistence type="predicted"/>
<dbReference type="PANTHER" id="PTHR10996">
    <property type="entry name" value="2-HYDROXYACID DEHYDROGENASE-RELATED"/>
    <property type="match status" value="1"/>
</dbReference>
<dbReference type="PANTHER" id="PTHR10996:SF178">
    <property type="entry name" value="2-HYDROXYACID DEHYDROGENASE YGL185C-RELATED"/>
    <property type="match status" value="1"/>
</dbReference>
<dbReference type="SUPFAM" id="SSF52283">
    <property type="entry name" value="Formate/glycerate dehydrogenase catalytic domain-like"/>
    <property type="match status" value="1"/>
</dbReference>
<gene>
    <name evidence="3" type="ORF">JRO89_XS09G0169200</name>
</gene>
<sequence>MFYVLYFITSMLGKTKIWQFEDRNQFFNTHGKSIRAVVGNATAGADAELIESLPKLEIVSSYSVGLDKINLVKYVRSGKWKKGDYKLTTKLLLQEVRFLGMAYYYDRIVLLQLNQVRLLSIVVSNWVDKIQYLDRLKSSVVNQLELLDWAGLDQQLQRELKSNKIKPALVFVAIDENEK</sequence>
<evidence type="ECO:0000313" key="4">
    <source>
        <dbReference type="Proteomes" id="UP000827721"/>
    </source>
</evidence>